<dbReference type="PANTHER" id="PTHR19848">
    <property type="entry name" value="WD40 REPEAT PROTEIN"/>
    <property type="match status" value="1"/>
</dbReference>
<dbReference type="EMBL" id="MU856877">
    <property type="protein sequence ID" value="KAK4155956.1"/>
    <property type="molecule type" value="Genomic_DNA"/>
</dbReference>
<reference evidence="4" key="1">
    <citation type="journal article" date="2023" name="Mol. Phylogenet. Evol.">
        <title>Genome-scale phylogeny and comparative genomics of the fungal order Sordariales.</title>
        <authorList>
            <person name="Hensen N."/>
            <person name="Bonometti L."/>
            <person name="Westerberg I."/>
            <person name="Brannstrom I.O."/>
            <person name="Guillou S."/>
            <person name="Cros-Aarteil S."/>
            <person name="Calhoun S."/>
            <person name="Haridas S."/>
            <person name="Kuo A."/>
            <person name="Mondo S."/>
            <person name="Pangilinan J."/>
            <person name="Riley R."/>
            <person name="LaButti K."/>
            <person name="Andreopoulos B."/>
            <person name="Lipzen A."/>
            <person name="Chen C."/>
            <person name="Yan M."/>
            <person name="Daum C."/>
            <person name="Ng V."/>
            <person name="Clum A."/>
            <person name="Steindorff A."/>
            <person name="Ohm R.A."/>
            <person name="Martin F."/>
            <person name="Silar P."/>
            <person name="Natvig D.O."/>
            <person name="Lalanne C."/>
            <person name="Gautier V."/>
            <person name="Ament-Velasquez S.L."/>
            <person name="Kruys A."/>
            <person name="Hutchinson M.I."/>
            <person name="Powell A.J."/>
            <person name="Barry K."/>
            <person name="Miller A.N."/>
            <person name="Grigoriev I.V."/>
            <person name="Debuchy R."/>
            <person name="Gladieux P."/>
            <person name="Hiltunen Thoren M."/>
            <person name="Johannesson H."/>
        </authorList>
    </citation>
    <scope>NUCLEOTIDE SEQUENCE</scope>
    <source>
        <strain evidence="4">CBS 538.74</strain>
    </source>
</reference>
<dbReference type="PROSITE" id="PS50294">
    <property type="entry name" value="WD_REPEATS_REGION"/>
    <property type="match status" value="2"/>
</dbReference>
<keyword evidence="1 3" id="KW-0853">WD repeat</keyword>
<dbReference type="InterPro" id="IPR015943">
    <property type="entry name" value="WD40/YVTN_repeat-like_dom_sf"/>
</dbReference>
<dbReference type="Gene3D" id="2.130.10.10">
    <property type="entry name" value="YVTN repeat-like/Quinoprotein amine dehydrogenase"/>
    <property type="match status" value="2"/>
</dbReference>
<sequence length="237" mass="25868">MWNVENGALLYTFEGHSKPVRSVCWASDGQTIASGSHDHTVRLWDAVAAKCRFVLYAGSAVNMVAICKAQPTVEGITYEGIVAGGSVNGYVKLWDIRTGSLVKCLDNPDGGEYGVYGVAFSYNRTWNDTLLVAGFENQVKTWWLGRDLKRTHDGHRGIFHGVTFLPTTPFFVSASRDGCVAIWDYNRGKPSALLRLNYSGQTISAVAEAPGGSVFAIATSEGTVRLWSLHHRSTGIY</sequence>
<organism evidence="4 5">
    <name type="scientific">Chaetomidium leptoderma</name>
    <dbReference type="NCBI Taxonomy" id="669021"/>
    <lineage>
        <taxon>Eukaryota</taxon>
        <taxon>Fungi</taxon>
        <taxon>Dikarya</taxon>
        <taxon>Ascomycota</taxon>
        <taxon>Pezizomycotina</taxon>
        <taxon>Sordariomycetes</taxon>
        <taxon>Sordariomycetidae</taxon>
        <taxon>Sordariales</taxon>
        <taxon>Chaetomiaceae</taxon>
        <taxon>Chaetomidium</taxon>
    </lineage>
</organism>
<gene>
    <name evidence="4" type="ORF">C8A00DRAFT_13061</name>
</gene>
<dbReference type="InterPro" id="IPR020472">
    <property type="entry name" value="WD40_PAC1"/>
</dbReference>
<feature type="repeat" description="WD" evidence="3">
    <location>
        <begin position="152"/>
        <end position="193"/>
    </location>
</feature>
<name>A0AAN6VTG7_9PEZI</name>
<evidence type="ECO:0000256" key="1">
    <source>
        <dbReference type="ARBA" id="ARBA00022574"/>
    </source>
</evidence>
<reference evidence="4" key="2">
    <citation type="submission" date="2023-05" db="EMBL/GenBank/DDBJ databases">
        <authorList>
            <consortium name="Lawrence Berkeley National Laboratory"/>
            <person name="Steindorff A."/>
            <person name="Hensen N."/>
            <person name="Bonometti L."/>
            <person name="Westerberg I."/>
            <person name="Brannstrom I.O."/>
            <person name="Guillou S."/>
            <person name="Cros-Aarteil S."/>
            <person name="Calhoun S."/>
            <person name="Haridas S."/>
            <person name="Kuo A."/>
            <person name="Mondo S."/>
            <person name="Pangilinan J."/>
            <person name="Riley R."/>
            <person name="Labutti K."/>
            <person name="Andreopoulos B."/>
            <person name="Lipzen A."/>
            <person name="Chen C."/>
            <person name="Yanf M."/>
            <person name="Daum C."/>
            <person name="Ng V."/>
            <person name="Clum A."/>
            <person name="Ohm R."/>
            <person name="Martin F."/>
            <person name="Silar P."/>
            <person name="Natvig D."/>
            <person name="Lalanne C."/>
            <person name="Gautier V."/>
            <person name="Ament-Velasquez S.L."/>
            <person name="Kruys A."/>
            <person name="Hutchinson M.I."/>
            <person name="Powell A.J."/>
            <person name="Barry K."/>
            <person name="Miller A.N."/>
            <person name="Grigoriev I.V."/>
            <person name="Debuchy R."/>
            <person name="Gladieux P."/>
            <person name="Thoren M.H."/>
            <person name="Johannesson H."/>
        </authorList>
    </citation>
    <scope>NUCLEOTIDE SEQUENCE</scope>
    <source>
        <strain evidence="4">CBS 538.74</strain>
    </source>
</reference>
<dbReference type="PRINTS" id="PR00320">
    <property type="entry name" value="GPROTEINBRPT"/>
</dbReference>
<evidence type="ECO:0000256" key="2">
    <source>
        <dbReference type="ARBA" id="ARBA00022737"/>
    </source>
</evidence>
<keyword evidence="5" id="KW-1185">Reference proteome</keyword>
<evidence type="ECO:0000313" key="5">
    <source>
        <dbReference type="Proteomes" id="UP001302745"/>
    </source>
</evidence>
<dbReference type="PANTHER" id="PTHR19848:SF8">
    <property type="entry name" value="F-BOX AND WD REPEAT DOMAIN CONTAINING 7"/>
    <property type="match status" value="1"/>
</dbReference>
<evidence type="ECO:0000313" key="4">
    <source>
        <dbReference type="EMBL" id="KAK4155956.1"/>
    </source>
</evidence>
<dbReference type="PROSITE" id="PS50082">
    <property type="entry name" value="WD_REPEATS_2"/>
    <property type="match status" value="2"/>
</dbReference>
<evidence type="ECO:0000256" key="3">
    <source>
        <dbReference type="PROSITE-ProRule" id="PRU00221"/>
    </source>
</evidence>
<dbReference type="SUPFAM" id="SSF50978">
    <property type="entry name" value="WD40 repeat-like"/>
    <property type="match status" value="1"/>
</dbReference>
<accession>A0AAN6VTG7</accession>
<dbReference type="SMART" id="SM00320">
    <property type="entry name" value="WD40"/>
    <property type="match status" value="5"/>
</dbReference>
<feature type="repeat" description="WD" evidence="3">
    <location>
        <begin position="13"/>
        <end position="45"/>
    </location>
</feature>
<keyword evidence="2" id="KW-0677">Repeat</keyword>
<dbReference type="InterPro" id="IPR036322">
    <property type="entry name" value="WD40_repeat_dom_sf"/>
</dbReference>
<protein>
    <submittedName>
        <fullName evidence="4">WD40-repeat-containing domain protein</fullName>
    </submittedName>
</protein>
<proteinExistence type="predicted"/>
<dbReference type="InterPro" id="IPR001680">
    <property type="entry name" value="WD40_rpt"/>
</dbReference>
<dbReference type="Proteomes" id="UP001302745">
    <property type="component" value="Unassembled WGS sequence"/>
</dbReference>
<dbReference type="AlphaFoldDB" id="A0AAN6VTG7"/>
<comment type="caution">
    <text evidence="4">The sequence shown here is derived from an EMBL/GenBank/DDBJ whole genome shotgun (WGS) entry which is preliminary data.</text>
</comment>
<dbReference type="Pfam" id="PF00400">
    <property type="entry name" value="WD40"/>
    <property type="match status" value="3"/>
</dbReference>